<keyword evidence="6" id="KW-0378">Hydrolase</keyword>
<dbReference type="OrthoDB" id="9811701at2"/>
<dbReference type="PANTHER" id="PTHR30249:SF0">
    <property type="entry name" value="PLASTIDAL GLYCOLATE_GLYCERATE TRANSLOCATOR 1, CHLOROPLASTIC"/>
    <property type="match status" value="1"/>
</dbReference>
<feature type="transmembrane region" description="Helical" evidence="5">
    <location>
        <begin position="6"/>
        <end position="28"/>
    </location>
</feature>
<comment type="subcellular location">
    <subcellularLocation>
        <location evidence="1">Membrane</location>
        <topology evidence="1">Multi-pass membrane protein</topology>
    </subcellularLocation>
</comment>
<keyword evidence="2 5" id="KW-0812">Transmembrane</keyword>
<reference evidence="6 7" key="1">
    <citation type="submission" date="2010-08" db="EMBL/GenBank/DDBJ databases">
        <authorList>
            <consortium name="US DOE Joint Genome Institute (JGI-PGF)"/>
            <person name="Lucas S."/>
            <person name="Copeland A."/>
            <person name="Lapidus A."/>
            <person name="Cheng J.-F."/>
            <person name="Bruce D."/>
            <person name="Goodwin L."/>
            <person name="Pitluck S."/>
            <person name="Land M.L."/>
            <person name="Hauser L."/>
            <person name="Chang Y.-J."/>
            <person name="Anderson I.J."/>
            <person name="Johnson E."/>
            <person name="Mulhopadhyay B."/>
            <person name="Kyrpides N."/>
            <person name="Woyke T.J."/>
        </authorList>
    </citation>
    <scope>NUCLEOTIDE SEQUENCE [LARGE SCALE GENOMIC DNA]</scope>
    <source>
        <strain evidence="6 7">6</strain>
    </source>
</reference>
<keyword evidence="4 5" id="KW-0472">Membrane</keyword>
<evidence type="ECO:0000313" key="6">
    <source>
        <dbReference type="EMBL" id="EIM57305.1"/>
    </source>
</evidence>
<dbReference type="EMBL" id="CM001487">
    <property type="protein sequence ID" value="EIM57305.1"/>
    <property type="molecule type" value="Genomic_DNA"/>
</dbReference>
<dbReference type="eggNOG" id="COG1346">
    <property type="taxonomic scope" value="Bacteria"/>
</dbReference>
<keyword evidence="7" id="KW-1185">Reference proteome</keyword>
<dbReference type="STRING" id="633697.EubceDRAFT1_1510"/>
<dbReference type="PANTHER" id="PTHR30249">
    <property type="entry name" value="PUTATIVE SEROTONIN TRANSPORTER"/>
    <property type="match status" value="1"/>
</dbReference>
<sequence length="233" mass="24569">MNANSIILNSATVGVVLSMMTYGFGIWLRGKTKIDFLNPLLISIASIIAILLIFKIDYQSFNESAKYLSYLLTPATVALAIPLYRQLDLLKKNLKAILIGVASGVLTSMSSVLAFCVLFRLSHENYVTLLPKSITTAIGMDVSKELGGSVTISVAVIIITGILGNMLATTLTKLFRIKSPIAVGLMCGTASHAIGTAKAMQIGEIEGAMSSLAIVVSGLMTVVGASFFAMIGA</sequence>
<name>I5AU32_EUBC6</name>
<feature type="transmembrane region" description="Helical" evidence="5">
    <location>
        <begin position="96"/>
        <end position="121"/>
    </location>
</feature>
<dbReference type="Pfam" id="PF04172">
    <property type="entry name" value="LrgB"/>
    <property type="match status" value="1"/>
</dbReference>
<evidence type="ECO:0000256" key="1">
    <source>
        <dbReference type="ARBA" id="ARBA00004141"/>
    </source>
</evidence>
<feature type="transmembrane region" description="Helical" evidence="5">
    <location>
        <begin position="67"/>
        <end position="84"/>
    </location>
</feature>
<evidence type="ECO:0000256" key="4">
    <source>
        <dbReference type="ARBA" id="ARBA00023136"/>
    </source>
</evidence>
<dbReference type="GO" id="GO:0016020">
    <property type="term" value="C:membrane"/>
    <property type="evidence" value="ECO:0007669"/>
    <property type="project" value="UniProtKB-SubCell"/>
</dbReference>
<feature type="transmembrane region" description="Helical" evidence="5">
    <location>
        <begin position="212"/>
        <end position="231"/>
    </location>
</feature>
<evidence type="ECO:0000256" key="5">
    <source>
        <dbReference type="SAM" id="Phobius"/>
    </source>
</evidence>
<feature type="transmembrane region" description="Helical" evidence="5">
    <location>
        <begin position="40"/>
        <end position="61"/>
    </location>
</feature>
<reference evidence="6 7" key="2">
    <citation type="submission" date="2012-02" db="EMBL/GenBank/DDBJ databases">
        <title>Improved High-Quality Draft sequence of Eubacterium cellulosolvens 6.</title>
        <authorList>
            <consortium name="US DOE Joint Genome Institute"/>
            <person name="Lucas S."/>
            <person name="Han J."/>
            <person name="Lapidus A."/>
            <person name="Cheng J.-F."/>
            <person name="Goodwin L."/>
            <person name="Pitluck S."/>
            <person name="Peters L."/>
            <person name="Mikhailova N."/>
            <person name="Gu W."/>
            <person name="Detter J.C."/>
            <person name="Han C."/>
            <person name="Tapia R."/>
            <person name="Land M."/>
            <person name="Hauser L."/>
            <person name="Kyrpides N."/>
            <person name="Ivanova N."/>
            <person name="Pagani I."/>
            <person name="Johnson E."/>
            <person name="Mukhopadhyay B."/>
            <person name="Anderson I."/>
            <person name="Woyke T."/>
        </authorList>
    </citation>
    <scope>NUCLEOTIDE SEQUENCE [LARGE SCALE GENOMIC DNA]</scope>
    <source>
        <strain evidence="6 7">6</strain>
    </source>
</reference>
<organism evidence="6 7">
    <name type="scientific">Eubacterium cellulosolvens (strain ATCC 43171 / JCM 9499 / 6)</name>
    <name type="common">Cillobacterium cellulosolvens</name>
    <dbReference type="NCBI Taxonomy" id="633697"/>
    <lineage>
        <taxon>Bacteria</taxon>
        <taxon>Bacillati</taxon>
        <taxon>Bacillota</taxon>
        <taxon>Clostridia</taxon>
        <taxon>Eubacteriales</taxon>
        <taxon>Eubacteriaceae</taxon>
        <taxon>Eubacterium</taxon>
    </lineage>
</organism>
<accession>I5AU32</accession>
<dbReference type="InterPro" id="IPR007300">
    <property type="entry name" value="CidB/LrgB"/>
</dbReference>
<protein>
    <submittedName>
        <fullName evidence="6">Putative effector of murein hydrolase</fullName>
    </submittedName>
</protein>
<evidence type="ECO:0000256" key="3">
    <source>
        <dbReference type="ARBA" id="ARBA00022989"/>
    </source>
</evidence>
<evidence type="ECO:0000313" key="7">
    <source>
        <dbReference type="Proteomes" id="UP000005753"/>
    </source>
</evidence>
<feature type="transmembrane region" description="Helical" evidence="5">
    <location>
        <begin position="150"/>
        <end position="168"/>
    </location>
</feature>
<keyword evidence="3 5" id="KW-1133">Transmembrane helix</keyword>
<dbReference type="Proteomes" id="UP000005753">
    <property type="component" value="Chromosome"/>
</dbReference>
<evidence type="ECO:0000256" key="2">
    <source>
        <dbReference type="ARBA" id="ARBA00022692"/>
    </source>
</evidence>
<proteinExistence type="predicted"/>
<dbReference type="AlphaFoldDB" id="I5AU32"/>
<gene>
    <name evidence="6" type="ORF">EubceDRAFT1_1510</name>
</gene>
<dbReference type="HOGENOM" id="CLU_082099_1_0_9"/>
<dbReference type="GO" id="GO:0016787">
    <property type="term" value="F:hydrolase activity"/>
    <property type="evidence" value="ECO:0007669"/>
    <property type="project" value="UniProtKB-KW"/>
</dbReference>